<dbReference type="EMBL" id="CAQN01001157">
    <property type="protein sequence ID" value="CCQ70264.1"/>
    <property type="molecule type" value="Genomic_DNA"/>
</dbReference>
<dbReference type="Proteomes" id="UP000018130">
    <property type="component" value="Unassembled WGS sequence"/>
</dbReference>
<comment type="caution">
    <text evidence="1">The sequence shown here is derived from an EMBL/GenBank/DDBJ whole genome shotgun (WGS) entry which is preliminary data.</text>
</comment>
<organism evidence="1 2">
    <name type="scientific">Crocosphaera watsonii WH 0402</name>
    <dbReference type="NCBI Taxonomy" id="1284629"/>
    <lineage>
        <taxon>Bacteria</taxon>
        <taxon>Bacillati</taxon>
        <taxon>Cyanobacteriota</taxon>
        <taxon>Cyanophyceae</taxon>
        <taxon>Oscillatoriophycideae</taxon>
        <taxon>Chroococcales</taxon>
        <taxon>Aphanothecaceae</taxon>
        <taxon>Crocosphaera</taxon>
    </lineage>
</organism>
<reference evidence="1 2" key="2">
    <citation type="submission" date="2013-09" db="EMBL/GenBank/DDBJ databases">
        <title>Whole genome comparison of six Crocosphaera watsonii strains with differing phenotypes.</title>
        <authorList>
            <person name="Bench S.R."/>
            <person name="Heller P."/>
            <person name="Frank I."/>
            <person name="Arciniega M."/>
            <person name="Shilova I.N."/>
            <person name="Zehr J.P."/>
        </authorList>
    </citation>
    <scope>NUCLEOTIDE SEQUENCE [LARGE SCALE GENOMIC DNA]</scope>
    <source>
        <strain evidence="1 2">WH 0402</strain>
    </source>
</reference>
<accession>T2JYW5</accession>
<evidence type="ECO:0000313" key="1">
    <source>
        <dbReference type="EMBL" id="CCQ70264.1"/>
    </source>
</evidence>
<sequence>MGHFYFYLCILCLMNFKRIGLTTNNKNSISDVLGIKNTPLFFF</sequence>
<protein>
    <submittedName>
        <fullName evidence="1">Uncharacterized protein</fullName>
    </submittedName>
</protein>
<evidence type="ECO:0000313" key="2">
    <source>
        <dbReference type="Proteomes" id="UP000018130"/>
    </source>
</evidence>
<name>T2JYW5_CROWT</name>
<gene>
    <name evidence="1" type="ORF">CWATWH0402_2750</name>
</gene>
<dbReference type="AlphaFoldDB" id="T2JYW5"/>
<reference evidence="1 2" key="1">
    <citation type="submission" date="2013-01" db="EMBL/GenBank/DDBJ databases">
        <authorList>
            <person name="Bench S."/>
        </authorList>
    </citation>
    <scope>NUCLEOTIDE SEQUENCE [LARGE SCALE GENOMIC DNA]</scope>
    <source>
        <strain evidence="1 2">WH 0402</strain>
    </source>
</reference>
<proteinExistence type="predicted"/>